<name>A0A7U3ZPI3_RUNSL</name>
<feature type="transmembrane region" description="Helical" evidence="1">
    <location>
        <begin position="142"/>
        <end position="162"/>
    </location>
</feature>
<gene>
    <name evidence="2" type="ordered locus">Runsl_4667</name>
</gene>
<feature type="transmembrane region" description="Helical" evidence="1">
    <location>
        <begin position="344"/>
        <end position="365"/>
    </location>
</feature>
<accession>A0A7U3ZPI3</accession>
<feature type="transmembrane region" description="Helical" evidence="1">
    <location>
        <begin position="194"/>
        <end position="217"/>
    </location>
</feature>
<dbReference type="Proteomes" id="UP000000493">
    <property type="component" value="Chromosome"/>
</dbReference>
<proteinExistence type="predicted"/>
<dbReference type="InterPro" id="IPR005625">
    <property type="entry name" value="PepSY-ass_TM"/>
</dbReference>
<keyword evidence="1" id="KW-1133">Transmembrane helix</keyword>
<dbReference type="EMBL" id="CP002859">
    <property type="protein sequence ID" value="AEI50986.1"/>
    <property type="molecule type" value="Genomic_DNA"/>
</dbReference>
<dbReference type="KEGG" id="rsi:Runsl_4667"/>
<keyword evidence="3" id="KW-1185">Reference proteome</keyword>
<evidence type="ECO:0000256" key="1">
    <source>
        <dbReference type="SAM" id="Phobius"/>
    </source>
</evidence>
<dbReference type="PANTHER" id="PTHR34219">
    <property type="entry name" value="IRON-REGULATED INNER MEMBRANE PROTEIN-RELATED"/>
    <property type="match status" value="1"/>
</dbReference>
<keyword evidence="1" id="KW-0812">Transmembrane</keyword>
<dbReference type="AlphaFoldDB" id="A0A7U3ZPI3"/>
<evidence type="ECO:0000313" key="2">
    <source>
        <dbReference type="EMBL" id="AEI50986.1"/>
    </source>
</evidence>
<dbReference type="PROSITE" id="PS51257">
    <property type="entry name" value="PROKAR_LIPOPROTEIN"/>
    <property type="match status" value="1"/>
</dbReference>
<protein>
    <submittedName>
        <fullName evidence="2">Propeptide PepSY amd peptidase M4</fullName>
    </submittedName>
</protein>
<feature type="transmembrane region" description="Helical" evidence="1">
    <location>
        <begin position="12"/>
        <end position="34"/>
    </location>
</feature>
<dbReference type="Pfam" id="PF03929">
    <property type="entry name" value="PepSY_TM"/>
    <property type="match status" value="1"/>
</dbReference>
<organism evidence="2 3">
    <name type="scientific">Runella slithyformis (strain ATCC 29530 / DSM 19594 / LMG 11500 / NCIMB 11436 / LSU 4)</name>
    <dbReference type="NCBI Taxonomy" id="761193"/>
    <lineage>
        <taxon>Bacteria</taxon>
        <taxon>Pseudomonadati</taxon>
        <taxon>Bacteroidota</taxon>
        <taxon>Cytophagia</taxon>
        <taxon>Cytophagales</taxon>
        <taxon>Spirosomataceae</taxon>
        <taxon>Runella</taxon>
    </lineage>
</organism>
<keyword evidence="1" id="KW-0472">Membrane</keyword>
<reference evidence="2 3" key="2">
    <citation type="journal article" date="2012" name="Stand. Genomic Sci.">
        <title>Complete genome sequence of the aquatic bacterium Runella slithyformis type strain (LSU 4(T)).</title>
        <authorList>
            <person name="Copeland A."/>
            <person name="Zhang X."/>
            <person name="Misra M."/>
            <person name="Lapidus A."/>
            <person name="Nolan M."/>
            <person name="Lucas S."/>
            <person name="Deshpande S."/>
            <person name="Cheng J.F."/>
            <person name="Tapia R."/>
            <person name="Goodwin L.A."/>
            <person name="Pitluck S."/>
            <person name="Liolios K."/>
            <person name="Pagani I."/>
            <person name="Ivanova N."/>
            <person name="Mikhailova N."/>
            <person name="Pati A."/>
            <person name="Chen A."/>
            <person name="Palaniappan K."/>
            <person name="Land M."/>
            <person name="Hauser L."/>
            <person name="Pan C."/>
            <person name="Jeffries C.D."/>
            <person name="Detter J.C."/>
            <person name="Brambilla E.M."/>
            <person name="Rohde M."/>
            <person name="Djao O.D."/>
            <person name="Goker M."/>
            <person name="Sikorski J."/>
            <person name="Tindall B.J."/>
            <person name="Woyke T."/>
            <person name="Bristow J."/>
            <person name="Eisen J.A."/>
            <person name="Markowitz V."/>
            <person name="Hugenholtz P."/>
            <person name="Kyrpides N.C."/>
            <person name="Klenk H.P."/>
            <person name="Mavromatis K."/>
        </authorList>
    </citation>
    <scope>NUCLEOTIDE SEQUENCE [LARGE SCALE GENOMIC DNA]</scope>
    <source>
        <strain evidence="3">ATCC 29530 / DSM 19594 / LMG 11500 / NCIMB 11436 / LSU 4</strain>
    </source>
</reference>
<reference evidence="3" key="1">
    <citation type="submission" date="2011-06" db="EMBL/GenBank/DDBJ databases">
        <title>The complete genome of chromosome of Runella slithyformis DSM 19594.</title>
        <authorList>
            <consortium name="US DOE Joint Genome Institute (JGI-PGF)"/>
            <person name="Lucas S."/>
            <person name="Han J."/>
            <person name="Lapidus A."/>
            <person name="Bruce D."/>
            <person name="Goodwin L."/>
            <person name="Pitluck S."/>
            <person name="Peters L."/>
            <person name="Kyrpides N."/>
            <person name="Mavromatis K."/>
            <person name="Ivanova N."/>
            <person name="Ovchinnikova G."/>
            <person name="Zhang X."/>
            <person name="Misra M."/>
            <person name="Detter J.C."/>
            <person name="Tapia R."/>
            <person name="Han C."/>
            <person name="Land M."/>
            <person name="Hauser L."/>
            <person name="Markowitz V."/>
            <person name="Cheng J.-F."/>
            <person name="Hugenholtz P."/>
            <person name="Woyke T."/>
            <person name="Wu D."/>
            <person name="Tindall B."/>
            <person name="Faehrich R."/>
            <person name="Brambilla E."/>
            <person name="Klenk H.-P."/>
            <person name="Eisen J.A."/>
        </authorList>
    </citation>
    <scope>NUCLEOTIDE SEQUENCE [LARGE SCALE GENOMIC DNA]</scope>
    <source>
        <strain evidence="3">ATCC 29530 / DSM 19594 / LMG 11500 / NCIMB 11436 / LSU 4</strain>
    </source>
</reference>
<dbReference type="PANTHER" id="PTHR34219:SF3">
    <property type="entry name" value="BLL7967 PROTEIN"/>
    <property type="match status" value="1"/>
</dbReference>
<sequence>MSFKKIIGLLHLWLGLASGSVVFVVSLTGCLYAFQQEIQDALQDFRFVKQENKAILPPSAFEAVARQTLPKAHLHAINYPAKGRSVEAIFYGFEPEEHYYVIYHNPYTAEVIHVQNMNETFFRWVLDGHYYLWLPPDVGQPITSYATLIFVFLLITGIILWWPKNKAAAKQRFWFRWKDATQWKRKNYDLHSILGFYSSLLLLIIAVTGIFFGIQWFTSLVYKATGGEKALLFTEPVSQKSIAVDFKKPATDLIWEKMKAEHPDAVSIEVHAIESDSSAIGANVNTREGVYWSIDYRYFDQYTLKELPVSHVYGRLNEANVADKLIRMTYDIHTGGLFGFAGKVLAFLLSLVATSLPVTGFLVWWGRRAKVRRRSDGLARTVKRSKANRQSYQA</sequence>
<dbReference type="RefSeq" id="WP_013930275.1">
    <property type="nucleotide sequence ID" value="NC_015703.1"/>
</dbReference>
<evidence type="ECO:0000313" key="3">
    <source>
        <dbReference type="Proteomes" id="UP000000493"/>
    </source>
</evidence>